<comment type="caution">
    <text evidence="1">The sequence shown here is derived from an EMBL/GenBank/DDBJ whole genome shotgun (WGS) entry which is preliminary data.</text>
</comment>
<dbReference type="EMBL" id="JADCUA010000026">
    <property type="protein sequence ID" value="KAH9831324.1"/>
    <property type="molecule type" value="Genomic_DNA"/>
</dbReference>
<evidence type="ECO:0000313" key="2">
    <source>
        <dbReference type="Proteomes" id="UP000814176"/>
    </source>
</evidence>
<sequence length="510" mass="57756">MDLFTLNADVLTIILSLVDPYDAFQLSLTCRAAQAIAVPRFLEAVVFKFPLPWLCSPNARRSPLAYPELYECFRTYMFAHGSNRLRQLKSLTLAEDAFCIQYGSQHLEPPRYTFTLAAPLADVVRYAVELRKIRIDHSEAIFDAAPQLADAIANLPQLQEICFFGADVSTLELLSRTQSRPRKVELRIIEYSNTIETWWGQYVRGGNRFLSNFTESLEVLSLCGGLDIIEELEPGTVWPAVVELRLARGPTANLQAMSCAFPNLRRLHLECPPAAIVAPIDQWRALDFVFTTHPLPLQYPVRHLKMNWFSLGPYVPTPQHQALVDSTTVMLRNTQPIVLECSACKSTYSCIARNAPSVRFLRITGAPSRHHTEKERQLTNDRADALLTYDFSLLKALPLKGIAIVLQRHRPWREIAHWEQYAHVIATCIPTLEYVGLRQKAKAWAPVDQWDGPEPYVWYHVAERSGRIEPVVERMSDVEGEVVHSTLLGTMSQISRPRGGRAGQPNVQQC</sequence>
<proteinExistence type="predicted"/>
<keyword evidence="2" id="KW-1185">Reference proteome</keyword>
<name>A0ABQ8K372_9APHY</name>
<dbReference type="InterPro" id="IPR036047">
    <property type="entry name" value="F-box-like_dom_sf"/>
</dbReference>
<reference evidence="1 2" key="1">
    <citation type="journal article" date="2021" name="Environ. Microbiol.">
        <title>Gene family expansions and transcriptome signatures uncover fungal adaptations to wood decay.</title>
        <authorList>
            <person name="Hage H."/>
            <person name="Miyauchi S."/>
            <person name="Viragh M."/>
            <person name="Drula E."/>
            <person name="Min B."/>
            <person name="Chaduli D."/>
            <person name="Navarro D."/>
            <person name="Favel A."/>
            <person name="Norest M."/>
            <person name="Lesage-Meessen L."/>
            <person name="Balint B."/>
            <person name="Merenyi Z."/>
            <person name="de Eugenio L."/>
            <person name="Morin E."/>
            <person name="Martinez A.T."/>
            <person name="Baldrian P."/>
            <person name="Stursova M."/>
            <person name="Martinez M.J."/>
            <person name="Novotny C."/>
            <person name="Magnuson J.K."/>
            <person name="Spatafora J.W."/>
            <person name="Maurice S."/>
            <person name="Pangilinan J."/>
            <person name="Andreopoulos W."/>
            <person name="LaButti K."/>
            <person name="Hundley H."/>
            <person name="Na H."/>
            <person name="Kuo A."/>
            <person name="Barry K."/>
            <person name="Lipzen A."/>
            <person name="Henrissat B."/>
            <person name="Riley R."/>
            <person name="Ahrendt S."/>
            <person name="Nagy L.G."/>
            <person name="Grigoriev I.V."/>
            <person name="Martin F."/>
            <person name="Rosso M.N."/>
        </authorList>
    </citation>
    <scope>NUCLEOTIDE SEQUENCE [LARGE SCALE GENOMIC DNA]</scope>
    <source>
        <strain evidence="1 2">CIRM-BRFM 1785</strain>
    </source>
</reference>
<protein>
    <recommendedName>
        <fullName evidence="3">F-box domain-containing protein</fullName>
    </recommendedName>
</protein>
<dbReference type="SUPFAM" id="SSF81383">
    <property type="entry name" value="F-box domain"/>
    <property type="match status" value="1"/>
</dbReference>
<dbReference type="GeneID" id="71998369"/>
<accession>A0ABQ8K372</accession>
<gene>
    <name evidence="1" type="ORF">C8Q71DRAFT_297671</name>
</gene>
<evidence type="ECO:0000313" key="1">
    <source>
        <dbReference type="EMBL" id="KAH9831324.1"/>
    </source>
</evidence>
<dbReference type="RefSeq" id="XP_047774451.1">
    <property type="nucleotide sequence ID" value="XM_047917637.1"/>
</dbReference>
<dbReference type="Proteomes" id="UP000814176">
    <property type="component" value="Unassembled WGS sequence"/>
</dbReference>
<evidence type="ECO:0008006" key="3">
    <source>
        <dbReference type="Google" id="ProtNLM"/>
    </source>
</evidence>
<organism evidence="1 2">
    <name type="scientific">Rhodofomes roseus</name>
    <dbReference type="NCBI Taxonomy" id="34475"/>
    <lineage>
        <taxon>Eukaryota</taxon>
        <taxon>Fungi</taxon>
        <taxon>Dikarya</taxon>
        <taxon>Basidiomycota</taxon>
        <taxon>Agaricomycotina</taxon>
        <taxon>Agaricomycetes</taxon>
        <taxon>Polyporales</taxon>
        <taxon>Rhodofomes</taxon>
    </lineage>
</organism>